<dbReference type="SUPFAM" id="SSF55144">
    <property type="entry name" value="LigT-like"/>
    <property type="match status" value="1"/>
</dbReference>
<comment type="catalytic activity">
    <reaction evidence="2">
        <text>a 3'-end 2',3'-cyclophospho-ribonucleotide-RNA + H2O = a 3'-end 2'-phospho-ribonucleotide-RNA + H(+)</text>
        <dbReference type="Rhea" id="RHEA:11828"/>
        <dbReference type="Rhea" id="RHEA-COMP:10464"/>
        <dbReference type="Rhea" id="RHEA-COMP:17353"/>
        <dbReference type="ChEBI" id="CHEBI:15377"/>
        <dbReference type="ChEBI" id="CHEBI:15378"/>
        <dbReference type="ChEBI" id="CHEBI:83064"/>
        <dbReference type="ChEBI" id="CHEBI:173113"/>
        <dbReference type="EC" id="3.1.4.58"/>
    </reaction>
</comment>
<dbReference type="OrthoDB" id="9787070at2"/>
<dbReference type="Proteomes" id="UP000277671">
    <property type="component" value="Unassembled WGS sequence"/>
</dbReference>
<comment type="function">
    <text evidence="2">Hydrolyzes RNA 2',3'-cyclic phosphodiester to an RNA 2'-phosphomonoester.</text>
</comment>
<dbReference type="Pfam" id="PF13563">
    <property type="entry name" value="2_5_RNA_ligase2"/>
    <property type="match status" value="1"/>
</dbReference>
<evidence type="ECO:0000313" key="4">
    <source>
        <dbReference type="Proteomes" id="UP000277671"/>
    </source>
</evidence>
<dbReference type="InterPro" id="IPR004175">
    <property type="entry name" value="RNA_CPDase"/>
</dbReference>
<sequence>MRLFVAIQPPSEALDDLAGMVDGLRVGAAGASGVNVRLTAPEDLHLTVVFIGEVRDDQLSGVRRALDRAAGSWRPPPGTGGSVEVVGVPRLRLGGGGLFGPAADGVLWVGLRGDVDALHAVSLAARRELTGCAMAHDPRPYVPHVTLARPGRRLSPEDVEADRGALDGYLGPSWPVTELVLVRSNPPGHRRRYDHLAAWPL</sequence>
<evidence type="ECO:0000256" key="1">
    <source>
        <dbReference type="ARBA" id="ARBA00022801"/>
    </source>
</evidence>
<dbReference type="AlphaFoldDB" id="A0A495JMG9"/>
<gene>
    <name evidence="3" type="ORF">BDK92_4214</name>
</gene>
<feature type="active site" description="Proton donor" evidence="2">
    <location>
        <position position="45"/>
    </location>
</feature>
<dbReference type="PANTHER" id="PTHR35561:SF1">
    <property type="entry name" value="RNA 2',3'-CYCLIC PHOSPHODIESTERASE"/>
    <property type="match status" value="1"/>
</dbReference>
<dbReference type="GO" id="GO:0016874">
    <property type="term" value="F:ligase activity"/>
    <property type="evidence" value="ECO:0007669"/>
    <property type="project" value="UniProtKB-KW"/>
</dbReference>
<accession>A0A495JMG9</accession>
<evidence type="ECO:0000256" key="2">
    <source>
        <dbReference type="HAMAP-Rule" id="MF_01940"/>
    </source>
</evidence>
<keyword evidence="4" id="KW-1185">Reference proteome</keyword>
<keyword evidence="3" id="KW-0436">Ligase</keyword>
<dbReference type="EC" id="3.1.4.58" evidence="2"/>
<organism evidence="3 4">
    <name type="scientific">Micromonospora pisi</name>
    <dbReference type="NCBI Taxonomy" id="589240"/>
    <lineage>
        <taxon>Bacteria</taxon>
        <taxon>Bacillati</taxon>
        <taxon>Actinomycetota</taxon>
        <taxon>Actinomycetes</taxon>
        <taxon>Micromonosporales</taxon>
        <taxon>Micromonosporaceae</taxon>
        <taxon>Micromonospora</taxon>
    </lineage>
</organism>
<dbReference type="HAMAP" id="MF_01940">
    <property type="entry name" value="RNA_CPDase"/>
    <property type="match status" value="1"/>
</dbReference>
<dbReference type="NCBIfam" id="TIGR02258">
    <property type="entry name" value="2_5_ligase"/>
    <property type="match status" value="1"/>
</dbReference>
<reference evidence="3 4" key="1">
    <citation type="submission" date="2018-10" db="EMBL/GenBank/DDBJ databases">
        <title>Sequencing the genomes of 1000 actinobacteria strains.</title>
        <authorList>
            <person name="Klenk H.-P."/>
        </authorList>
    </citation>
    <scope>NUCLEOTIDE SEQUENCE [LARGE SCALE GENOMIC DNA]</scope>
    <source>
        <strain evidence="3 4">DSM 45175</strain>
    </source>
</reference>
<dbReference type="Gene3D" id="3.90.1140.10">
    <property type="entry name" value="Cyclic phosphodiesterase"/>
    <property type="match status" value="1"/>
</dbReference>
<dbReference type="EMBL" id="RBKT01000001">
    <property type="protein sequence ID" value="RKR89855.1"/>
    <property type="molecule type" value="Genomic_DNA"/>
</dbReference>
<dbReference type="InterPro" id="IPR009097">
    <property type="entry name" value="Cyclic_Pdiesterase"/>
</dbReference>
<dbReference type="GO" id="GO:0008664">
    <property type="term" value="F:RNA 2',3'-cyclic 3'-phosphodiesterase activity"/>
    <property type="evidence" value="ECO:0007669"/>
    <property type="project" value="UniProtKB-EC"/>
</dbReference>
<dbReference type="RefSeq" id="WP_121158244.1">
    <property type="nucleotide sequence ID" value="NZ_RBKT01000001.1"/>
</dbReference>
<comment type="caution">
    <text evidence="3">The sequence shown here is derived from an EMBL/GenBank/DDBJ whole genome shotgun (WGS) entry which is preliminary data.</text>
</comment>
<evidence type="ECO:0000313" key="3">
    <source>
        <dbReference type="EMBL" id="RKR89855.1"/>
    </source>
</evidence>
<keyword evidence="1 2" id="KW-0378">Hydrolase</keyword>
<name>A0A495JMG9_9ACTN</name>
<feature type="active site" description="Proton acceptor" evidence="2">
    <location>
        <position position="144"/>
    </location>
</feature>
<proteinExistence type="inferred from homology"/>
<comment type="similarity">
    <text evidence="2">Belongs to the 2H phosphoesterase superfamily. ThpR family.</text>
</comment>
<feature type="short sequence motif" description="HXTX 1" evidence="2">
    <location>
        <begin position="45"/>
        <end position="48"/>
    </location>
</feature>
<feature type="short sequence motif" description="HXTX 2" evidence="2">
    <location>
        <begin position="144"/>
        <end position="147"/>
    </location>
</feature>
<protein>
    <recommendedName>
        <fullName evidence="2">RNA 2',3'-cyclic phosphodiesterase</fullName>
        <shortName evidence="2">RNA 2',3'-CPDase</shortName>
        <ecNumber evidence="2">3.1.4.58</ecNumber>
    </recommendedName>
</protein>
<dbReference type="PANTHER" id="PTHR35561">
    <property type="entry name" value="RNA 2',3'-CYCLIC PHOSPHODIESTERASE"/>
    <property type="match status" value="1"/>
</dbReference>
<dbReference type="GO" id="GO:0004113">
    <property type="term" value="F:2',3'-cyclic-nucleotide 3'-phosphodiesterase activity"/>
    <property type="evidence" value="ECO:0007669"/>
    <property type="project" value="InterPro"/>
</dbReference>